<dbReference type="Proteomes" id="UP000070544">
    <property type="component" value="Unassembled WGS sequence"/>
</dbReference>
<sequence>MPTSQQTDADASFPLPAPLAHFPLLTLFVWSRGPIQMLPGIITQDVLDVALVVVCVMQCWSMESRGVLPTTLSSQLFLGLVWSLIQIPFDALFLALRSLPTPLEAVHARLGLRPPGLNLWHVTLLCVLLAPVVVAWWNGVGDWGKSAAREAGGAREAKVGKGAKEGRTKKTR</sequence>
<evidence type="ECO:0000313" key="3">
    <source>
        <dbReference type="EMBL" id="KXS18155.1"/>
    </source>
</evidence>
<feature type="region of interest" description="Disordered" evidence="1">
    <location>
        <begin position="148"/>
        <end position="172"/>
    </location>
</feature>
<keyword evidence="2" id="KW-0472">Membrane</keyword>
<evidence type="ECO:0000256" key="2">
    <source>
        <dbReference type="SAM" id="Phobius"/>
    </source>
</evidence>
<keyword evidence="2" id="KW-0812">Transmembrane</keyword>
<dbReference type="EMBL" id="KQ965743">
    <property type="protein sequence ID" value="KXS18155.1"/>
    <property type="molecule type" value="Genomic_DNA"/>
</dbReference>
<evidence type="ECO:0000256" key="1">
    <source>
        <dbReference type="SAM" id="MobiDB-lite"/>
    </source>
</evidence>
<name>A0A139ANT8_GONPJ</name>
<keyword evidence="2" id="KW-1133">Transmembrane helix</keyword>
<dbReference type="AlphaFoldDB" id="A0A139ANT8"/>
<proteinExistence type="predicted"/>
<feature type="transmembrane region" description="Helical" evidence="2">
    <location>
        <begin position="75"/>
        <end position="96"/>
    </location>
</feature>
<accession>A0A139ANT8</accession>
<reference evidence="3 4" key="1">
    <citation type="journal article" date="2015" name="Genome Biol. Evol.">
        <title>Phylogenomic analyses indicate that early fungi evolved digesting cell walls of algal ancestors of land plants.</title>
        <authorList>
            <person name="Chang Y."/>
            <person name="Wang S."/>
            <person name="Sekimoto S."/>
            <person name="Aerts A.L."/>
            <person name="Choi C."/>
            <person name="Clum A."/>
            <person name="LaButti K.M."/>
            <person name="Lindquist E.A."/>
            <person name="Yee Ngan C."/>
            <person name="Ohm R.A."/>
            <person name="Salamov A.A."/>
            <person name="Grigoriev I.V."/>
            <person name="Spatafora J.W."/>
            <person name="Berbee M.L."/>
        </authorList>
    </citation>
    <scope>NUCLEOTIDE SEQUENCE [LARGE SCALE GENOMIC DNA]</scope>
    <source>
        <strain evidence="3 4">JEL478</strain>
    </source>
</reference>
<gene>
    <name evidence="3" type="ORF">M427DRAFT_132917</name>
</gene>
<keyword evidence="4" id="KW-1185">Reference proteome</keyword>
<feature type="compositionally biased region" description="Basic and acidic residues" evidence="1">
    <location>
        <begin position="152"/>
        <end position="172"/>
    </location>
</feature>
<evidence type="ECO:0000313" key="4">
    <source>
        <dbReference type="Proteomes" id="UP000070544"/>
    </source>
</evidence>
<protein>
    <submittedName>
        <fullName evidence="3">Uncharacterized protein</fullName>
    </submittedName>
</protein>
<feature type="transmembrane region" description="Helical" evidence="2">
    <location>
        <begin position="42"/>
        <end position="63"/>
    </location>
</feature>
<feature type="transmembrane region" description="Helical" evidence="2">
    <location>
        <begin position="117"/>
        <end position="137"/>
    </location>
</feature>
<organism evidence="3 4">
    <name type="scientific">Gonapodya prolifera (strain JEL478)</name>
    <name type="common">Monoblepharis prolifera</name>
    <dbReference type="NCBI Taxonomy" id="1344416"/>
    <lineage>
        <taxon>Eukaryota</taxon>
        <taxon>Fungi</taxon>
        <taxon>Fungi incertae sedis</taxon>
        <taxon>Chytridiomycota</taxon>
        <taxon>Chytridiomycota incertae sedis</taxon>
        <taxon>Monoblepharidomycetes</taxon>
        <taxon>Monoblepharidales</taxon>
        <taxon>Gonapodyaceae</taxon>
        <taxon>Gonapodya</taxon>
    </lineage>
</organism>